<sequence length="39" mass="4234">MTNAAIAKQCGISVKMVEKHSATALLQLRRRLGQVSHDA</sequence>
<evidence type="ECO:0000313" key="4">
    <source>
        <dbReference type="EMBL" id="VFR69592.1"/>
    </source>
</evidence>
<protein>
    <recommendedName>
        <fullName evidence="8">RNA polymerase sigma factor 70 region 4 type 2 domain-containing protein</fullName>
    </recommendedName>
</protein>
<evidence type="ECO:0000313" key="2">
    <source>
        <dbReference type="EMBL" id="VFR39644.1"/>
    </source>
</evidence>
<evidence type="ECO:0008006" key="8">
    <source>
        <dbReference type="Google" id="ProtNLM"/>
    </source>
</evidence>
<dbReference type="EMBL" id="CAADIP010000070">
    <property type="protein sequence ID" value="VFR98692.1"/>
    <property type="molecule type" value="Genomic_DNA"/>
</dbReference>
<reference evidence="5" key="1">
    <citation type="submission" date="2019-03" db="EMBL/GenBank/DDBJ databases">
        <authorList>
            <person name="Danneels B."/>
        </authorList>
    </citation>
    <scope>NUCLEOTIDE SEQUENCE</scope>
</reference>
<evidence type="ECO:0000313" key="1">
    <source>
        <dbReference type="EMBL" id="VFR27383.1"/>
    </source>
</evidence>
<dbReference type="EMBL" id="CAADIG010000005">
    <property type="protein sequence ID" value="VFR39644.1"/>
    <property type="molecule type" value="Genomic_DNA"/>
</dbReference>
<dbReference type="EMBL" id="CAADID010000021">
    <property type="protein sequence ID" value="VFR70992.1"/>
    <property type="molecule type" value="Genomic_DNA"/>
</dbReference>
<proteinExistence type="predicted"/>
<gene>
    <name evidence="1" type="ORF">AMP9_4465</name>
    <name evidence="2" type="ORF">ANT2_4287</name>
    <name evidence="5" type="ORF">ANT3_4291</name>
    <name evidence="3" type="ORF">BRI6_4584</name>
    <name evidence="4" type="ORF">BRI9_4587</name>
    <name evidence="6" type="ORF">IVO3_4583</name>
    <name evidence="7" type="ORF">RAN7_4515</name>
</gene>
<name>A0A484T6Q0_9ZZZZ</name>
<dbReference type="InterPro" id="IPR036388">
    <property type="entry name" value="WH-like_DNA-bd_sf"/>
</dbReference>
<dbReference type="EMBL" id="CAADHY010000023">
    <property type="protein sequence ID" value="VFR27383.1"/>
    <property type="molecule type" value="Genomic_DNA"/>
</dbReference>
<dbReference type="EMBL" id="CAADII010000042">
    <property type="protein sequence ID" value="VFR55159.1"/>
    <property type="molecule type" value="Genomic_DNA"/>
</dbReference>
<accession>A0A484T6Q0</accession>
<dbReference type="EMBL" id="CAADIK010000023">
    <property type="protein sequence ID" value="VFR69592.1"/>
    <property type="molecule type" value="Genomic_DNA"/>
</dbReference>
<evidence type="ECO:0000313" key="7">
    <source>
        <dbReference type="EMBL" id="VFS22061.1"/>
    </source>
</evidence>
<dbReference type="Gene3D" id="1.10.10.10">
    <property type="entry name" value="Winged helix-like DNA-binding domain superfamily/Winged helix DNA-binding domain"/>
    <property type="match status" value="1"/>
</dbReference>
<organism evidence="5">
    <name type="scientific">plant metagenome</name>
    <dbReference type="NCBI Taxonomy" id="1297885"/>
    <lineage>
        <taxon>unclassified sequences</taxon>
        <taxon>metagenomes</taxon>
        <taxon>organismal metagenomes</taxon>
    </lineage>
</organism>
<evidence type="ECO:0000313" key="6">
    <source>
        <dbReference type="EMBL" id="VFR98692.1"/>
    </source>
</evidence>
<dbReference type="EMBL" id="CAADIZ010000011">
    <property type="protein sequence ID" value="VFS22061.1"/>
    <property type="molecule type" value="Genomic_DNA"/>
</dbReference>
<evidence type="ECO:0000313" key="3">
    <source>
        <dbReference type="EMBL" id="VFR55159.1"/>
    </source>
</evidence>
<evidence type="ECO:0000313" key="5">
    <source>
        <dbReference type="EMBL" id="VFR70992.1"/>
    </source>
</evidence>
<dbReference type="AlphaFoldDB" id="A0A484T6Q0"/>